<evidence type="ECO:0000256" key="10">
    <source>
        <dbReference type="ARBA" id="ARBA00023167"/>
    </source>
</evidence>
<keyword evidence="11 12" id="KW-0511">Multifunctional enzyme</keyword>
<evidence type="ECO:0000256" key="3">
    <source>
        <dbReference type="ARBA" id="ARBA00022563"/>
    </source>
</evidence>
<protein>
    <recommendedName>
        <fullName evidence="12">Bifunctional protein FolD</fullName>
    </recommendedName>
    <domain>
        <recommendedName>
            <fullName evidence="12">Methylenetetrahydrofolate dehydrogenase</fullName>
            <ecNumber evidence="12">1.5.1.5</ecNumber>
        </recommendedName>
    </domain>
    <domain>
        <recommendedName>
            <fullName evidence="12">Methenyltetrahydrofolate cyclohydrolase</fullName>
            <ecNumber evidence="12">3.5.4.9</ecNumber>
        </recommendedName>
    </domain>
</protein>
<dbReference type="FunFam" id="3.40.50.10860:FF:000005">
    <property type="entry name" value="C-1-tetrahydrofolate synthase, cytoplasmic, putative"/>
    <property type="match status" value="1"/>
</dbReference>
<dbReference type="InterPro" id="IPR020630">
    <property type="entry name" value="THF_DH/CycHdrlase_cat_dom"/>
</dbReference>
<keyword evidence="16" id="KW-1185">Reference proteome</keyword>
<keyword evidence="3 12" id="KW-0554">One-carbon metabolism</keyword>
<dbReference type="AlphaFoldDB" id="A0A1M4V0V5"/>
<dbReference type="GO" id="GO:0006164">
    <property type="term" value="P:purine nucleotide biosynthetic process"/>
    <property type="evidence" value="ECO:0007669"/>
    <property type="project" value="UniProtKB-KW"/>
</dbReference>
<dbReference type="SUPFAM" id="SSF53223">
    <property type="entry name" value="Aminoacid dehydrogenase-like, N-terminal domain"/>
    <property type="match status" value="1"/>
</dbReference>
<dbReference type="EC" id="1.5.1.5" evidence="12"/>
<evidence type="ECO:0000256" key="1">
    <source>
        <dbReference type="ARBA" id="ARBA00004777"/>
    </source>
</evidence>
<comment type="similarity">
    <text evidence="12">Belongs to the tetrahydrofolate dehydrogenase/cyclohydrolase family.</text>
</comment>
<keyword evidence="8 12" id="KW-0560">Oxidoreductase</keyword>
<dbReference type="InterPro" id="IPR036291">
    <property type="entry name" value="NAD(P)-bd_dom_sf"/>
</dbReference>
<dbReference type="STRING" id="1121429.SAMN02745133_00822"/>
<evidence type="ECO:0000256" key="8">
    <source>
        <dbReference type="ARBA" id="ARBA00023002"/>
    </source>
</evidence>
<comment type="catalytic activity">
    <reaction evidence="12">
        <text>(6R)-5,10-methylene-5,6,7,8-tetrahydrofolate + NADP(+) = (6R)-5,10-methenyltetrahydrofolate + NADPH</text>
        <dbReference type="Rhea" id="RHEA:22812"/>
        <dbReference type="ChEBI" id="CHEBI:15636"/>
        <dbReference type="ChEBI" id="CHEBI:57455"/>
        <dbReference type="ChEBI" id="CHEBI:57783"/>
        <dbReference type="ChEBI" id="CHEBI:58349"/>
        <dbReference type="EC" id="1.5.1.5"/>
    </reaction>
</comment>
<evidence type="ECO:0000256" key="11">
    <source>
        <dbReference type="ARBA" id="ARBA00023268"/>
    </source>
</evidence>
<dbReference type="InterPro" id="IPR046346">
    <property type="entry name" value="Aminoacid_DH-like_N_sf"/>
</dbReference>
<dbReference type="Gene3D" id="3.40.50.720">
    <property type="entry name" value="NAD(P)-binding Rossmann-like Domain"/>
    <property type="match status" value="1"/>
</dbReference>
<dbReference type="Pfam" id="PF02882">
    <property type="entry name" value="THF_DHG_CYH_C"/>
    <property type="match status" value="1"/>
</dbReference>
<feature type="binding site" evidence="12">
    <location>
        <begin position="164"/>
        <end position="166"/>
    </location>
    <ligand>
        <name>NADP(+)</name>
        <dbReference type="ChEBI" id="CHEBI:58349"/>
    </ligand>
</feature>
<dbReference type="EMBL" id="FQUY01000003">
    <property type="protein sequence ID" value="SHE62575.1"/>
    <property type="molecule type" value="Genomic_DNA"/>
</dbReference>
<proteinExistence type="inferred from homology"/>
<evidence type="ECO:0000256" key="9">
    <source>
        <dbReference type="ARBA" id="ARBA00023102"/>
    </source>
</evidence>
<dbReference type="HAMAP" id="MF_01576">
    <property type="entry name" value="THF_DHG_CYH"/>
    <property type="match status" value="1"/>
</dbReference>
<evidence type="ECO:0000256" key="2">
    <source>
        <dbReference type="ARBA" id="ARBA00011738"/>
    </source>
</evidence>
<dbReference type="GO" id="GO:0000105">
    <property type="term" value="P:L-histidine biosynthetic process"/>
    <property type="evidence" value="ECO:0007669"/>
    <property type="project" value="UniProtKB-KW"/>
</dbReference>
<evidence type="ECO:0000259" key="14">
    <source>
        <dbReference type="Pfam" id="PF02882"/>
    </source>
</evidence>
<comment type="caution">
    <text evidence="12">Lacks conserved residue(s) required for the propagation of feature annotation.</text>
</comment>
<dbReference type="CDD" id="cd01080">
    <property type="entry name" value="NAD_bind_m-THF_DH_Cyclohyd"/>
    <property type="match status" value="1"/>
</dbReference>
<feature type="binding site" evidence="12">
    <location>
        <position position="230"/>
    </location>
    <ligand>
        <name>NADP(+)</name>
        <dbReference type="ChEBI" id="CHEBI:58349"/>
    </ligand>
</feature>
<dbReference type="GO" id="GO:0009086">
    <property type="term" value="P:methionine biosynthetic process"/>
    <property type="evidence" value="ECO:0007669"/>
    <property type="project" value="UniProtKB-KW"/>
</dbReference>
<reference evidence="16" key="1">
    <citation type="submission" date="2016-11" db="EMBL/GenBank/DDBJ databases">
        <authorList>
            <person name="Varghese N."/>
            <person name="Submissions S."/>
        </authorList>
    </citation>
    <scope>NUCLEOTIDE SEQUENCE [LARGE SCALE GENOMIC DNA]</scope>
    <source>
        <strain evidence="16">DSM 12395</strain>
    </source>
</reference>
<dbReference type="OrthoDB" id="9803580at2"/>
<dbReference type="Pfam" id="PF00763">
    <property type="entry name" value="THF_DHG_CYH"/>
    <property type="match status" value="1"/>
</dbReference>
<keyword evidence="5 12" id="KW-0658">Purine biosynthesis</keyword>
<organism evidence="15 16">
    <name type="scientific">Desulforamulus putei DSM 12395</name>
    <dbReference type="NCBI Taxonomy" id="1121429"/>
    <lineage>
        <taxon>Bacteria</taxon>
        <taxon>Bacillati</taxon>
        <taxon>Bacillota</taxon>
        <taxon>Clostridia</taxon>
        <taxon>Eubacteriales</taxon>
        <taxon>Peptococcaceae</taxon>
        <taxon>Desulforamulus</taxon>
    </lineage>
</organism>
<feature type="domain" description="Tetrahydrofolate dehydrogenase/cyclohydrolase NAD(P)-binding" evidence="14">
    <location>
        <begin position="138"/>
        <end position="277"/>
    </location>
</feature>
<dbReference type="RefSeq" id="WP_073236134.1">
    <property type="nucleotide sequence ID" value="NZ_FQUY01000003.1"/>
</dbReference>
<evidence type="ECO:0000256" key="12">
    <source>
        <dbReference type="HAMAP-Rule" id="MF_01576"/>
    </source>
</evidence>
<gene>
    <name evidence="12" type="primary">folD</name>
    <name evidence="15" type="ORF">SAMN02745133_00822</name>
</gene>
<evidence type="ECO:0000256" key="5">
    <source>
        <dbReference type="ARBA" id="ARBA00022755"/>
    </source>
</evidence>
<comment type="catalytic activity">
    <reaction evidence="12">
        <text>(6R)-5,10-methenyltetrahydrofolate + H2O = (6R)-10-formyltetrahydrofolate + H(+)</text>
        <dbReference type="Rhea" id="RHEA:23700"/>
        <dbReference type="ChEBI" id="CHEBI:15377"/>
        <dbReference type="ChEBI" id="CHEBI:15378"/>
        <dbReference type="ChEBI" id="CHEBI:57455"/>
        <dbReference type="ChEBI" id="CHEBI:195366"/>
        <dbReference type="EC" id="3.5.4.9"/>
    </reaction>
</comment>
<dbReference type="GO" id="GO:0035999">
    <property type="term" value="P:tetrahydrofolate interconversion"/>
    <property type="evidence" value="ECO:0007669"/>
    <property type="project" value="UniProtKB-UniRule"/>
</dbReference>
<dbReference type="UniPathway" id="UPA00193"/>
<name>A0A1M4V0V5_9FIRM</name>
<dbReference type="EC" id="3.5.4.9" evidence="12"/>
<comment type="pathway">
    <text evidence="1 12">One-carbon metabolism; tetrahydrofolate interconversion.</text>
</comment>
<dbReference type="GO" id="GO:0005829">
    <property type="term" value="C:cytosol"/>
    <property type="evidence" value="ECO:0007669"/>
    <property type="project" value="TreeGrafter"/>
</dbReference>
<dbReference type="Gene3D" id="3.40.50.10860">
    <property type="entry name" value="Leucine Dehydrogenase, chain A, domain 1"/>
    <property type="match status" value="1"/>
</dbReference>
<keyword evidence="9 12" id="KW-0368">Histidine biosynthesis</keyword>
<evidence type="ECO:0000313" key="16">
    <source>
        <dbReference type="Proteomes" id="UP000184148"/>
    </source>
</evidence>
<evidence type="ECO:0000256" key="6">
    <source>
        <dbReference type="ARBA" id="ARBA00022801"/>
    </source>
</evidence>
<evidence type="ECO:0000313" key="15">
    <source>
        <dbReference type="EMBL" id="SHE62575.1"/>
    </source>
</evidence>
<keyword evidence="6 12" id="KW-0378">Hydrolase</keyword>
<dbReference type="PANTHER" id="PTHR48099:SF5">
    <property type="entry name" value="C-1-TETRAHYDROFOLATE SYNTHASE, CYTOPLASMIC"/>
    <property type="match status" value="1"/>
</dbReference>
<dbReference type="PRINTS" id="PR00085">
    <property type="entry name" value="THFDHDRGNASE"/>
</dbReference>
<evidence type="ECO:0000256" key="7">
    <source>
        <dbReference type="ARBA" id="ARBA00022857"/>
    </source>
</evidence>
<keyword evidence="7 12" id="KW-0521">NADP</keyword>
<evidence type="ECO:0000259" key="13">
    <source>
        <dbReference type="Pfam" id="PF00763"/>
    </source>
</evidence>
<dbReference type="InterPro" id="IPR000672">
    <property type="entry name" value="THF_DH/CycHdrlase"/>
</dbReference>
<keyword evidence="4 12" id="KW-0028">Amino-acid biosynthesis</keyword>
<sequence length="292" mass="31314">MAQILDGKKVTAILREELNQQIAALKEKGTKPKLAVLLVGEDPASVAYARFLEKVSENAGVCFELHQLPANASELYVKLKIEDLNNEPSVHGILIMMPLPSHINKQRVMEAVSPLKDVDGLHPFNRGHLISGGVCLQPATPMSCLEIMKRSGISLAGKHMVIVGRGETVGKPLVFMALAEHATVTVCHTRTKDLAHLTRQADILVSAVGKPGLITADMVKPGAVVVDAGISEVDGQITGDVDFERVKEVAGAITPVPGGVGSLTTVLMLKNLIKGIHLQEKARQWEEAENLC</sequence>
<dbReference type="InterPro" id="IPR020631">
    <property type="entry name" value="THF_DH/CycHdrlase_NAD-bd_dom"/>
</dbReference>
<evidence type="ECO:0000256" key="4">
    <source>
        <dbReference type="ARBA" id="ARBA00022605"/>
    </source>
</evidence>
<dbReference type="GO" id="GO:0004477">
    <property type="term" value="F:methenyltetrahydrofolate cyclohydrolase activity"/>
    <property type="evidence" value="ECO:0007669"/>
    <property type="project" value="UniProtKB-UniRule"/>
</dbReference>
<dbReference type="SUPFAM" id="SSF51735">
    <property type="entry name" value="NAD(P)-binding Rossmann-fold domains"/>
    <property type="match status" value="1"/>
</dbReference>
<dbReference type="Proteomes" id="UP000184148">
    <property type="component" value="Unassembled WGS sequence"/>
</dbReference>
<comment type="function">
    <text evidence="12">Catalyzes the oxidation of 5,10-methylenetetrahydrofolate to 5,10-methenyltetrahydrofolate and then the hydrolysis of 5,10-methenyltetrahydrofolate to 10-formyltetrahydrofolate.</text>
</comment>
<keyword evidence="10 12" id="KW-0486">Methionine biosynthesis</keyword>
<accession>A0A1M4V0V5</accession>
<feature type="domain" description="Tetrahydrofolate dehydrogenase/cyclohydrolase catalytic" evidence="13">
    <location>
        <begin position="5"/>
        <end position="119"/>
    </location>
</feature>
<dbReference type="GO" id="GO:0004488">
    <property type="term" value="F:methylenetetrahydrofolate dehydrogenase (NADP+) activity"/>
    <property type="evidence" value="ECO:0007669"/>
    <property type="project" value="UniProtKB-UniRule"/>
</dbReference>
<dbReference type="FunFam" id="3.40.50.720:FF:000094">
    <property type="entry name" value="Bifunctional protein FolD"/>
    <property type="match status" value="1"/>
</dbReference>
<dbReference type="PANTHER" id="PTHR48099">
    <property type="entry name" value="C-1-TETRAHYDROFOLATE SYNTHASE, CYTOPLASMIC-RELATED"/>
    <property type="match status" value="1"/>
</dbReference>
<comment type="subunit">
    <text evidence="2 12">Homodimer.</text>
</comment>